<organism evidence="2 3">
    <name type="scientific">Pristionchus fissidentatus</name>
    <dbReference type="NCBI Taxonomy" id="1538716"/>
    <lineage>
        <taxon>Eukaryota</taxon>
        <taxon>Metazoa</taxon>
        <taxon>Ecdysozoa</taxon>
        <taxon>Nematoda</taxon>
        <taxon>Chromadorea</taxon>
        <taxon>Rhabditida</taxon>
        <taxon>Rhabditina</taxon>
        <taxon>Diplogasteromorpha</taxon>
        <taxon>Diplogasteroidea</taxon>
        <taxon>Neodiplogasteridae</taxon>
        <taxon>Pristionchus</taxon>
    </lineage>
</organism>
<proteinExistence type="predicted"/>
<feature type="compositionally biased region" description="Basic residues" evidence="1">
    <location>
        <begin position="142"/>
        <end position="151"/>
    </location>
</feature>
<dbReference type="EMBL" id="BTSY01000002">
    <property type="protein sequence ID" value="GMT13216.1"/>
    <property type="molecule type" value="Genomic_DNA"/>
</dbReference>
<evidence type="ECO:0000313" key="2">
    <source>
        <dbReference type="EMBL" id="GMT13216.1"/>
    </source>
</evidence>
<dbReference type="Proteomes" id="UP001432322">
    <property type="component" value="Unassembled WGS sequence"/>
</dbReference>
<dbReference type="AlphaFoldDB" id="A0AAV5V108"/>
<sequence length="166" mass="18534">MRRIAVTPTAPREEPERADGFSVTPDGRLCIKQDKFRNAGHLPTPSDFGEGIVDTTDRLPSVPDSPVGEVTVNPELCIVADNHQFHVHEGDPDWASGREALASTVTNNEIARAFPNRQFTSDYMLRMRKKKMKNKEKESRVRNMKSKKRRSSTSNVPGSPTGSDRS</sequence>
<protein>
    <submittedName>
        <fullName evidence="2">Uncharacterized protein</fullName>
    </submittedName>
</protein>
<comment type="caution">
    <text evidence="2">The sequence shown here is derived from an EMBL/GenBank/DDBJ whole genome shotgun (WGS) entry which is preliminary data.</text>
</comment>
<evidence type="ECO:0000256" key="1">
    <source>
        <dbReference type="SAM" id="MobiDB-lite"/>
    </source>
</evidence>
<feature type="region of interest" description="Disordered" evidence="1">
    <location>
        <begin position="1"/>
        <end position="25"/>
    </location>
</feature>
<feature type="non-terminal residue" evidence="2">
    <location>
        <position position="166"/>
    </location>
</feature>
<name>A0AAV5V108_9BILA</name>
<reference evidence="2" key="1">
    <citation type="submission" date="2023-10" db="EMBL/GenBank/DDBJ databases">
        <title>Genome assembly of Pristionchus species.</title>
        <authorList>
            <person name="Yoshida K."/>
            <person name="Sommer R.J."/>
        </authorList>
    </citation>
    <scope>NUCLEOTIDE SEQUENCE</scope>
    <source>
        <strain evidence="2">RS5133</strain>
    </source>
</reference>
<gene>
    <name evidence="2" type="ORF">PFISCL1PPCAC_4513</name>
</gene>
<keyword evidence="3" id="KW-1185">Reference proteome</keyword>
<feature type="region of interest" description="Disordered" evidence="1">
    <location>
        <begin position="129"/>
        <end position="166"/>
    </location>
</feature>
<accession>A0AAV5V108</accession>
<feature type="compositionally biased region" description="Polar residues" evidence="1">
    <location>
        <begin position="152"/>
        <end position="166"/>
    </location>
</feature>
<evidence type="ECO:0000313" key="3">
    <source>
        <dbReference type="Proteomes" id="UP001432322"/>
    </source>
</evidence>